<evidence type="ECO:0000259" key="6">
    <source>
        <dbReference type="Pfam" id="PF00326"/>
    </source>
</evidence>
<organism evidence="8 9">
    <name type="scientific">Edaphochlamys debaryana</name>
    <dbReference type="NCBI Taxonomy" id="47281"/>
    <lineage>
        <taxon>Eukaryota</taxon>
        <taxon>Viridiplantae</taxon>
        <taxon>Chlorophyta</taxon>
        <taxon>core chlorophytes</taxon>
        <taxon>Chlorophyceae</taxon>
        <taxon>CS clade</taxon>
        <taxon>Chlamydomonadales</taxon>
        <taxon>Chlamydomonadales incertae sedis</taxon>
        <taxon>Edaphochlamys</taxon>
    </lineage>
</organism>
<accession>A0A835XMA5</accession>
<dbReference type="SUPFAM" id="SSF50993">
    <property type="entry name" value="Peptidase/esterase 'gauge' domain"/>
    <property type="match status" value="1"/>
</dbReference>
<dbReference type="InterPro" id="IPR023302">
    <property type="entry name" value="Pept_S9A_N"/>
</dbReference>
<evidence type="ECO:0000313" key="8">
    <source>
        <dbReference type="EMBL" id="KAG2486693.1"/>
    </source>
</evidence>
<evidence type="ECO:0000256" key="5">
    <source>
        <dbReference type="SAM" id="MobiDB-lite"/>
    </source>
</evidence>
<dbReference type="Proteomes" id="UP000612055">
    <property type="component" value="Unassembled WGS sequence"/>
</dbReference>
<feature type="compositionally biased region" description="Gly residues" evidence="5">
    <location>
        <begin position="892"/>
        <end position="907"/>
    </location>
</feature>
<feature type="region of interest" description="Disordered" evidence="5">
    <location>
        <begin position="297"/>
        <end position="354"/>
    </location>
</feature>
<dbReference type="OrthoDB" id="534740at2759"/>
<dbReference type="GO" id="GO:0006508">
    <property type="term" value="P:proteolysis"/>
    <property type="evidence" value="ECO:0007669"/>
    <property type="project" value="InterPro"/>
</dbReference>
<feature type="region of interest" description="Disordered" evidence="5">
    <location>
        <begin position="1"/>
        <end position="20"/>
    </location>
</feature>
<dbReference type="InterPro" id="IPR001375">
    <property type="entry name" value="Peptidase_S9_cat"/>
</dbReference>
<feature type="region of interest" description="Disordered" evidence="5">
    <location>
        <begin position="222"/>
        <end position="247"/>
    </location>
</feature>
<dbReference type="Pfam" id="PF02897">
    <property type="entry name" value="Peptidase_S9_N"/>
    <property type="match status" value="1"/>
</dbReference>
<protein>
    <recommendedName>
        <fullName evidence="2">Prolyl endopeptidase-like</fullName>
    </recommendedName>
    <alternativeName>
        <fullName evidence="3">Prolylendopeptidase-like</fullName>
    </alternativeName>
</protein>
<dbReference type="AlphaFoldDB" id="A0A835XMA5"/>
<evidence type="ECO:0000313" key="9">
    <source>
        <dbReference type="Proteomes" id="UP000612055"/>
    </source>
</evidence>
<feature type="compositionally biased region" description="Gly residues" evidence="5">
    <location>
        <begin position="671"/>
        <end position="729"/>
    </location>
</feature>
<evidence type="ECO:0000256" key="2">
    <source>
        <dbReference type="ARBA" id="ARBA00039290"/>
    </source>
</evidence>
<comment type="function">
    <text evidence="4">Serine peptidase whose precise substrate specificity remains unclear. Does not cleave peptides after a arginine or lysine residue. Regulates trans-Golgi network morphology and sorting by regulating the membrane binding of the AP-1 complex. May play a role in the regulation of synaptic vesicle exocytosis.</text>
</comment>
<dbReference type="Pfam" id="PF00326">
    <property type="entry name" value="Peptidase_S9"/>
    <property type="match status" value="1"/>
</dbReference>
<gene>
    <name evidence="8" type="ORF">HYH03_014622</name>
</gene>
<evidence type="ECO:0000259" key="7">
    <source>
        <dbReference type="Pfam" id="PF02897"/>
    </source>
</evidence>
<proteinExistence type="inferred from homology"/>
<dbReference type="Gene3D" id="3.40.50.1820">
    <property type="entry name" value="alpha/beta hydrolase"/>
    <property type="match status" value="1"/>
</dbReference>
<dbReference type="InterPro" id="IPR051543">
    <property type="entry name" value="Serine_Peptidase_S9A"/>
</dbReference>
<dbReference type="EMBL" id="JAEHOE010000108">
    <property type="protein sequence ID" value="KAG2486693.1"/>
    <property type="molecule type" value="Genomic_DNA"/>
</dbReference>
<sequence>MASRVPRTEATPPSPSRDLSYMYYKTRGPGQDYWVHRRRRTAVRPPSGVAGVKAVLPTMGPMSYAPDVAEAEHVLLDVNRLARGLSYCDVGDAKPSPCGRWVAYTLDRTGGESYELHVAAVGGAGAPDVRSEAGDSPRPSRTPSPEHSGGSDSGRGGGLSSSGPEDGGGGSDRSASGEGSLAGEDGTRCVRCCGPGVEWSRDGGFVYALRLTPRTHEAFQLPRCRLLDPDPDPDSGQNPDPSLDLQPRLGEPEVLLEDQVPGSTLDLAGRTSCGRFLLVARSSRGCRTLLALEEADGPWEASGNAGESSEEMGAASKPALPPGLTLYGPGGNAKHQPPTDGHLPNPQSPGGDGYVGGSYRWVVVSPESDECDVLRADHLFSIRPDSATAAAGSTAVATASTASTASGQNRTAASESFAVLLDTDDAPDGCVCAVTDGDLSNRVVLLPGRSGRQVVDLAVCGRCSTADGTTGGRYLVVHTLEAMQASVQVYDMSGVRQAVAAARGGETVLSRRRWRLSTASGSAGAGGGGAGGGGAGGGGAGGGGGNFAAEVPCDAKPGDEGVGSRGGADRPREEEEGEDERCGCPLAPGQGANDGEADVEEGGVPEGLHRSPSVSASSSSSVSRSSSASSSGSGSDGEPGADSSGSERATPPRARPRLPACRLPLIWSYSPGGGTGGTAAERQGGGGDGGRGGGGGGGGGAGSDVSGSGGGGGEGGGGGGGVSAGFGGGSEGAQPVSSLALVRGCWPSDLPYVRLSYSNLTTPVTTVDLDLAAQKAYVRQVEDVAGAPPLPAGYTSATLWATAPDGTRVPATLACRTDAWPPHTGVPLPAVLQVYGAYGRKLLPDFNPSDLALMDGVPPPAVAAAVTSGGDGDAPEDTSGGGAAVAGSPSAGAGGGGGGSDGGSGGAGGGGGGPCLLVLAHVRGGCELGAGWHVGGKRRRKTNTADDLVAVARALVEGGYCRPEAMGLWGRSAGGLAAAMALQRSPGLFRAAVLDVPFLEVLGAMCDPGLRLTAKERPEWGDPLASQADYDCILSYNPYDNVEAVAQAPPALLVTASLYDTRVPYWGPAKYVARLRAAIMARSATPPAHIAGEDLLGRTRLQRGAEPVRRSALEAEE</sequence>
<dbReference type="InterPro" id="IPR029058">
    <property type="entry name" value="AB_hydrolase_fold"/>
</dbReference>
<feature type="compositionally biased region" description="Low complexity" evidence="5">
    <location>
        <begin position="300"/>
        <end position="327"/>
    </location>
</feature>
<feature type="region of interest" description="Disordered" evidence="5">
    <location>
        <begin position="550"/>
        <end position="729"/>
    </location>
</feature>
<dbReference type="PANTHER" id="PTHR11757:SF19">
    <property type="entry name" value="PROLYL ENDOPEPTIDASE-LIKE"/>
    <property type="match status" value="1"/>
</dbReference>
<dbReference type="PANTHER" id="PTHR11757">
    <property type="entry name" value="PROTEASE FAMILY S9A OLIGOPEPTIDASE"/>
    <property type="match status" value="1"/>
</dbReference>
<reference evidence="8" key="1">
    <citation type="journal article" date="2020" name="bioRxiv">
        <title>Comparative genomics of Chlamydomonas.</title>
        <authorList>
            <person name="Craig R.J."/>
            <person name="Hasan A.R."/>
            <person name="Ness R.W."/>
            <person name="Keightley P.D."/>
        </authorList>
    </citation>
    <scope>NUCLEOTIDE SEQUENCE</scope>
    <source>
        <strain evidence="8">CCAP 11/70</strain>
    </source>
</reference>
<evidence type="ECO:0000256" key="1">
    <source>
        <dbReference type="ARBA" id="ARBA00005228"/>
    </source>
</evidence>
<name>A0A835XMA5_9CHLO</name>
<keyword evidence="9" id="KW-1185">Reference proteome</keyword>
<feature type="domain" description="Peptidase S9A N-terminal" evidence="7">
    <location>
        <begin position="14"/>
        <end position="121"/>
    </location>
</feature>
<dbReference type="Gene3D" id="2.130.10.120">
    <property type="entry name" value="Prolyl oligopeptidase, N-terminal domain"/>
    <property type="match status" value="1"/>
</dbReference>
<dbReference type="SUPFAM" id="SSF53474">
    <property type="entry name" value="alpha/beta-Hydrolases"/>
    <property type="match status" value="1"/>
</dbReference>
<comment type="similarity">
    <text evidence="1">Belongs to the peptidase S9A family.</text>
</comment>
<comment type="caution">
    <text evidence="8">The sequence shown here is derived from an EMBL/GenBank/DDBJ whole genome shotgun (WGS) entry which is preliminary data.</text>
</comment>
<dbReference type="GO" id="GO:0004252">
    <property type="term" value="F:serine-type endopeptidase activity"/>
    <property type="evidence" value="ECO:0007669"/>
    <property type="project" value="InterPro"/>
</dbReference>
<feature type="compositionally biased region" description="Low complexity" evidence="5">
    <location>
        <begin position="610"/>
        <end position="665"/>
    </location>
</feature>
<feature type="compositionally biased region" description="Gly residues" evidence="5">
    <location>
        <begin position="151"/>
        <end position="171"/>
    </location>
</feature>
<feature type="region of interest" description="Disordered" evidence="5">
    <location>
        <begin position="125"/>
        <end position="184"/>
    </location>
</feature>
<feature type="region of interest" description="Disordered" evidence="5">
    <location>
        <begin position="864"/>
        <end position="907"/>
    </location>
</feature>
<evidence type="ECO:0000256" key="3">
    <source>
        <dbReference type="ARBA" id="ARBA00042165"/>
    </source>
</evidence>
<feature type="domain" description="Peptidase S9 prolyl oligopeptidase catalytic" evidence="6">
    <location>
        <begin position="917"/>
        <end position="1077"/>
    </location>
</feature>
<evidence type="ECO:0000256" key="4">
    <source>
        <dbReference type="ARBA" id="ARBA00045448"/>
    </source>
</evidence>